<dbReference type="PANTHER" id="PTHR42953">
    <property type="entry name" value="HIGH-AFFINITY ZINC UPTAKE SYSTEM PROTEIN ZNUA-RELATED"/>
    <property type="match status" value="1"/>
</dbReference>
<evidence type="ECO:0000256" key="4">
    <source>
        <dbReference type="ARBA" id="ARBA00022723"/>
    </source>
</evidence>
<keyword evidence="4" id="KW-0479">Metal-binding</keyword>
<comment type="subcellular location">
    <subcellularLocation>
        <location evidence="1">Cell envelope</location>
    </subcellularLocation>
</comment>
<name>A0AAC9P8E5_9PROT</name>
<evidence type="ECO:0000313" key="9">
    <source>
        <dbReference type="Proteomes" id="UP000182373"/>
    </source>
</evidence>
<evidence type="ECO:0000313" key="8">
    <source>
        <dbReference type="EMBL" id="APH54501.1"/>
    </source>
</evidence>
<accession>A0AAC9P8E5</accession>
<dbReference type="AlphaFoldDB" id="A0AAC9P8E5"/>
<sequence>MIARILATLLVMLTTVGASHAEAGRLHVVASFSILADMARQIGGNDVEVTSLVPPGGDPHTYEPTPDDARRLHEADLVLINGLGLEGWMERLVAASGPRGQIVTASAGLTPLTMQEDGHSVVDPHAWNSAANGILYARNIEAALIKTDPGKAEAFHQRAAALIAVLTRLDEEARRDFQSVPMQQRKVLTTHDALGYFGHAYGLTFLSPLGLTTDNEPSAKTVAAMIKQIRLEHVTRYFLENSVDSRLAKQIAAATGAKPGGTLFVESLSPPGGPAATYPDMFRHNMTVLLAAVRGQ</sequence>
<evidence type="ECO:0000256" key="1">
    <source>
        <dbReference type="ARBA" id="ARBA00004196"/>
    </source>
</evidence>
<protein>
    <submittedName>
        <fullName evidence="8">Manganese-binding protein</fullName>
    </submittedName>
</protein>
<dbReference type="RefSeq" id="WP_072572522.1">
    <property type="nucleotide sequence ID" value="NZ_CP018191.1"/>
</dbReference>
<organism evidence="8 9">
    <name type="scientific">Granulibacter bethesdensis</name>
    <dbReference type="NCBI Taxonomy" id="364410"/>
    <lineage>
        <taxon>Bacteria</taxon>
        <taxon>Pseudomonadati</taxon>
        <taxon>Pseudomonadota</taxon>
        <taxon>Alphaproteobacteria</taxon>
        <taxon>Acetobacterales</taxon>
        <taxon>Acetobacteraceae</taxon>
        <taxon>Granulibacter</taxon>
    </lineage>
</organism>
<dbReference type="GO" id="GO:0030001">
    <property type="term" value="P:metal ion transport"/>
    <property type="evidence" value="ECO:0007669"/>
    <property type="project" value="InterPro"/>
</dbReference>
<dbReference type="GO" id="GO:0030313">
    <property type="term" value="C:cell envelope"/>
    <property type="evidence" value="ECO:0007669"/>
    <property type="project" value="UniProtKB-SubCell"/>
</dbReference>
<proteinExistence type="inferred from homology"/>
<evidence type="ECO:0000256" key="5">
    <source>
        <dbReference type="ARBA" id="ARBA00022729"/>
    </source>
</evidence>
<keyword evidence="5 7" id="KW-0732">Signal</keyword>
<comment type="similarity">
    <text evidence="2 6">Belongs to the bacterial solute-binding protein 9 family.</text>
</comment>
<dbReference type="PRINTS" id="PR00690">
    <property type="entry name" value="ADHESNFAMILY"/>
</dbReference>
<dbReference type="Proteomes" id="UP000182373">
    <property type="component" value="Chromosome"/>
</dbReference>
<dbReference type="PANTHER" id="PTHR42953:SF1">
    <property type="entry name" value="METAL-BINDING PROTEIN HI_0362-RELATED"/>
    <property type="match status" value="1"/>
</dbReference>
<evidence type="ECO:0000256" key="7">
    <source>
        <dbReference type="SAM" id="SignalP"/>
    </source>
</evidence>
<dbReference type="SUPFAM" id="SSF53807">
    <property type="entry name" value="Helical backbone' metal receptor"/>
    <property type="match status" value="1"/>
</dbReference>
<reference evidence="9" key="1">
    <citation type="submission" date="2016-11" db="EMBL/GenBank/DDBJ databases">
        <title>Comparative genomic and phenotypic analysis of Granulibacter bethesdensis clinical isolates from patients with chronic granulomatous disease.</title>
        <authorList>
            <person name="Zarember K.A."/>
            <person name="Porcella S.F."/>
            <person name="Chu J."/>
            <person name="Ding L."/>
            <person name="Dahlstrom E."/>
            <person name="Barbian K."/>
            <person name="Martens C."/>
            <person name="Sykora L."/>
            <person name="Kramer S."/>
            <person name="Pettinato A.M."/>
            <person name="Hong H."/>
            <person name="Wald G."/>
            <person name="Berg L.J."/>
            <person name="Rogge L.S."/>
            <person name="Greenberg D.E."/>
            <person name="Falcone E.L."/>
            <person name="Neves J.F."/>
            <person name="Simoes M.J."/>
            <person name="Casal M."/>
            <person name="Rodriguez-Lopez F.C."/>
            <person name="Zelazny A."/>
            <person name="Gallin J.I."/>
            <person name="Holland S.M."/>
        </authorList>
    </citation>
    <scope>NUCLEOTIDE SEQUENCE [LARGE SCALE GENOMIC DNA]</scope>
    <source>
        <strain evidence="9">NIH9.1</strain>
    </source>
</reference>
<evidence type="ECO:0000256" key="2">
    <source>
        <dbReference type="ARBA" id="ARBA00011028"/>
    </source>
</evidence>
<dbReference type="Pfam" id="PF01297">
    <property type="entry name" value="ZnuA"/>
    <property type="match status" value="1"/>
</dbReference>
<dbReference type="EMBL" id="CP018191">
    <property type="protein sequence ID" value="APH54501.1"/>
    <property type="molecule type" value="Genomic_DNA"/>
</dbReference>
<dbReference type="CDD" id="cd01137">
    <property type="entry name" value="PsaA"/>
    <property type="match status" value="1"/>
</dbReference>
<keyword evidence="3 6" id="KW-0813">Transport</keyword>
<dbReference type="InterPro" id="IPR050492">
    <property type="entry name" value="Bact_metal-bind_prot9"/>
</dbReference>
<evidence type="ECO:0000256" key="3">
    <source>
        <dbReference type="ARBA" id="ARBA00022448"/>
    </source>
</evidence>
<dbReference type="GO" id="GO:0007155">
    <property type="term" value="P:cell adhesion"/>
    <property type="evidence" value="ECO:0007669"/>
    <property type="project" value="InterPro"/>
</dbReference>
<dbReference type="InterPro" id="IPR006127">
    <property type="entry name" value="ZnuA-like"/>
</dbReference>
<gene>
    <name evidence="8" type="ORF">GbCGDNIH9_1208</name>
</gene>
<dbReference type="InterPro" id="IPR006128">
    <property type="entry name" value="Lipoprotein_PsaA-like"/>
</dbReference>
<feature type="signal peptide" evidence="7">
    <location>
        <begin position="1"/>
        <end position="21"/>
    </location>
</feature>
<evidence type="ECO:0000256" key="6">
    <source>
        <dbReference type="RuleBase" id="RU003512"/>
    </source>
</evidence>
<dbReference type="Gene3D" id="3.40.50.1980">
    <property type="entry name" value="Nitrogenase molybdenum iron protein domain"/>
    <property type="match status" value="2"/>
</dbReference>
<dbReference type="GO" id="GO:0046872">
    <property type="term" value="F:metal ion binding"/>
    <property type="evidence" value="ECO:0007669"/>
    <property type="project" value="UniProtKB-KW"/>
</dbReference>
<feature type="chain" id="PRO_5042009348" evidence="7">
    <location>
        <begin position="22"/>
        <end position="296"/>
    </location>
</feature>
<dbReference type="InterPro" id="IPR006129">
    <property type="entry name" value="AdhesinB"/>
</dbReference>
<dbReference type="PRINTS" id="PR00691">
    <property type="entry name" value="ADHESINB"/>
</dbReference>